<proteinExistence type="predicted"/>
<feature type="compositionally biased region" description="Basic and acidic residues" evidence="1">
    <location>
        <begin position="90"/>
        <end position="103"/>
    </location>
</feature>
<dbReference type="Proteomes" id="UP000765509">
    <property type="component" value="Unassembled WGS sequence"/>
</dbReference>
<organism evidence="2 3">
    <name type="scientific">Austropuccinia psidii MF-1</name>
    <dbReference type="NCBI Taxonomy" id="1389203"/>
    <lineage>
        <taxon>Eukaryota</taxon>
        <taxon>Fungi</taxon>
        <taxon>Dikarya</taxon>
        <taxon>Basidiomycota</taxon>
        <taxon>Pucciniomycotina</taxon>
        <taxon>Pucciniomycetes</taxon>
        <taxon>Pucciniales</taxon>
        <taxon>Sphaerophragmiaceae</taxon>
        <taxon>Austropuccinia</taxon>
    </lineage>
</organism>
<accession>A0A9Q3DAT2</accession>
<evidence type="ECO:0000313" key="2">
    <source>
        <dbReference type="EMBL" id="MBW0499969.1"/>
    </source>
</evidence>
<keyword evidence="3" id="KW-1185">Reference proteome</keyword>
<gene>
    <name evidence="2" type="ORF">O181_039684</name>
</gene>
<feature type="region of interest" description="Disordered" evidence="1">
    <location>
        <begin position="19"/>
        <end position="103"/>
    </location>
</feature>
<sequence length="103" mass="11110">MGGILCRDASAFGFSQWANDLDQDGSESLPTGPASVHSLDGAGPLDSWSPPPPFYGGQCPHPHGPGKHRLEKLARDPEARLAGSFTQLESHQKRMEDNEESNK</sequence>
<comment type="caution">
    <text evidence="2">The sequence shown here is derived from an EMBL/GenBank/DDBJ whole genome shotgun (WGS) entry which is preliminary data.</text>
</comment>
<evidence type="ECO:0000313" key="3">
    <source>
        <dbReference type="Proteomes" id="UP000765509"/>
    </source>
</evidence>
<protein>
    <submittedName>
        <fullName evidence="2">Uncharacterized protein</fullName>
    </submittedName>
</protein>
<dbReference type="AlphaFoldDB" id="A0A9Q3DAT2"/>
<name>A0A9Q3DAT2_9BASI</name>
<reference evidence="2" key="1">
    <citation type="submission" date="2021-03" db="EMBL/GenBank/DDBJ databases">
        <title>Draft genome sequence of rust myrtle Austropuccinia psidii MF-1, a brazilian biotype.</title>
        <authorList>
            <person name="Quecine M.C."/>
            <person name="Pachon D.M.R."/>
            <person name="Bonatelli M.L."/>
            <person name="Correr F.H."/>
            <person name="Franceschini L.M."/>
            <person name="Leite T.F."/>
            <person name="Margarido G.R.A."/>
            <person name="Almeida C.A."/>
            <person name="Ferrarezi J.A."/>
            <person name="Labate C.A."/>
        </authorList>
    </citation>
    <scope>NUCLEOTIDE SEQUENCE</scope>
    <source>
        <strain evidence="2">MF-1</strain>
    </source>
</reference>
<evidence type="ECO:0000256" key="1">
    <source>
        <dbReference type="SAM" id="MobiDB-lite"/>
    </source>
</evidence>
<dbReference type="EMBL" id="AVOT02015562">
    <property type="protein sequence ID" value="MBW0499969.1"/>
    <property type="molecule type" value="Genomic_DNA"/>
</dbReference>